<organism evidence="1">
    <name type="scientific">Siphoviridae sp. ctss15</name>
    <dbReference type="NCBI Taxonomy" id="2825699"/>
    <lineage>
        <taxon>Viruses</taxon>
        <taxon>Duplodnaviria</taxon>
        <taxon>Heunggongvirae</taxon>
        <taxon>Uroviricota</taxon>
        <taxon>Caudoviricetes</taxon>
    </lineage>
</organism>
<evidence type="ECO:0000313" key="1">
    <source>
        <dbReference type="EMBL" id="DAF84779.1"/>
    </source>
</evidence>
<reference evidence="1" key="1">
    <citation type="journal article" date="2021" name="Proc. Natl. Acad. Sci. U.S.A.">
        <title>A Catalog of Tens of Thousands of Viruses from Human Metagenomes Reveals Hidden Associations with Chronic Diseases.</title>
        <authorList>
            <person name="Tisza M.J."/>
            <person name="Buck C.B."/>
        </authorList>
    </citation>
    <scope>NUCLEOTIDE SEQUENCE</scope>
    <source>
        <strain evidence="1">Ctss15</strain>
    </source>
</reference>
<name>A0A8S5TRG2_9CAUD</name>
<dbReference type="EMBL" id="BK015908">
    <property type="protein sequence ID" value="DAF84779.1"/>
    <property type="molecule type" value="Genomic_DNA"/>
</dbReference>
<protein>
    <submittedName>
        <fullName evidence="1">Uncharacterized protein</fullName>
    </submittedName>
</protein>
<accession>A0A8S5TRG2</accession>
<sequence>MAEYLVQGESITAVADAIREKGGTSAPLSFPEGMASAVRDIPSGGTDISLGLTAATVGQTIKVKAVDTDGKPTAWEAVDAAGGGGSETWEKIADIELRADTAAYVLADFATWRKAKVIMTRPQYVSGLSKNVWCKVVGSNDTYNCGYLSIGYGYVFWEFSAEVNELFITTEALESNNTQVAVGVKSSGTFMPLKSPVEDYKFELSFTDTSVIQEGDKVTVIGVRR</sequence>
<proteinExistence type="predicted"/>